<feature type="signal peptide" evidence="5">
    <location>
        <begin position="1"/>
        <end position="19"/>
    </location>
</feature>
<dbReference type="InterPro" id="IPR006260">
    <property type="entry name" value="TonB/TolA_C"/>
</dbReference>
<evidence type="ECO:0000256" key="4">
    <source>
        <dbReference type="ARBA" id="ARBA00023136"/>
    </source>
</evidence>
<evidence type="ECO:0000256" key="2">
    <source>
        <dbReference type="ARBA" id="ARBA00022692"/>
    </source>
</evidence>
<accession>A0ABS3EAC1</accession>
<evidence type="ECO:0000256" key="1">
    <source>
        <dbReference type="ARBA" id="ARBA00004167"/>
    </source>
</evidence>
<comment type="caution">
    <text evidence="7">The sequence shown here is derived from an EMBL/GenBank/DDBJ whole genome shotgun (WGS) entry which is preliminary data.</text>
</comment>
<gene>
    <name evidence="7" type="ORF">JF535_15545</name>
</gene>
<dbReference type="InterPro" id="IPR037682">
    <property type="entry name" value="TonB_C"/>
</dbReference>
<dbReference type="NCBIfam" id="TIGR01352">
    <property type="entry name" value="tonB_Cterm"/>
    <property type="match status" value="1"/>
</dbReference>
<name>A0ABS3EAC1_9GAMM</name>
<evidence type="ECO:0000259" key="6">
    <source>
        <dbReference type="PROSITE" id="PS52015"/>
    </source>
</evidence>
<keyword evidence="5" id="KW-0732">Signal</keyword>
<keyword evidence="4" id="KW-0472">Membrane</keyword>
<feature type="domain" description="TonB C-terminal" evidence="6">
    <location>
        <begin position="15"/>
        <end position="108"/>
    </location>
</feature>
<protein>
    <submittedName>
        <fullName evidence="7">TonB family protein</fullName>
    </submittedName>
</protein>
<evidence type="ECO:0000256" key="3">
    <source>
        <dbReference type="ARBA" id="ARBA00022989"/>
    </source>
</evidence>
<keyword evidence="2" id="KW-0812">Transmembrane</keyword>
<dbReference type="Pfam" id="PF03544">
    <property type="entry name" value="TonB_C"/>
    <property type="match status" value="1"/>
</dbReference>
<reference evidence="7 8" key="1">
    <citation type="submission" date="2020-12" db="EMBL/GenBank/DDBJ databases">
        <title>Oil enriched cultivation method for isolating marine PHA-producing bacteria.</title>
        <authorList>
            <person name="Zheng W."/>
            <person name="Yu S."/>
            <person name="Huang Y."/>
        </authorList>
    </citation>
    <scope>NUCLEOTIDE SEQUENCE [LARGE SCALE GENOMIC DNA]</scope>
    <source>
        <strain evidence="7 8">SN0-2</strain>
    </source>
</reference>
<evidence type="ECO:0000256" key="5">
    <source>
        <dbReference type="SAM" id="SignalP"/>
    </source>
</evidence>
<sequence>MRKFVLTLSLVFSSAISVAQEAVEEIEPIYPMPPVCRELSGSVKLAFQIDEAGEAKNIKVVKAETEIFNRAAIKTLSKYRFKKGTYVVGDTYNKVLEFKPKHKCQRNA</sequence>
<dbReference type="SUPFAM" id="SSF74653">
    <property type="entry name" value="TolA/TonB C-terminal domain"/>
    <property type="match status" value="1"/>
</dbReference>
<keyword evidence="8" id="KW-1185">Reference proteome</keyword>
<dbReference type="Gene3D" id="3.30.2420.10">
    <property type="entry name" value="TonB"/>
    <property type="match status" value="1"/>
</dbReference>
<feature type="chain" id="PRO_5045605255" evidence="5">
    <location>
        <begin position="20"/>
        <end position="108"/>
    </location>
</feature>
<keyword evidence="3" id="KW-1133">Transmembrane helix</keyword>
<evidence type="ECO:0000313" key="8">
    <source>
        <dbReference type="Proteomes" id="UP000664293"/>
    </source>
</evidence>
<dbReference type="Proteomes" id="UP000664293">
    <property type="component" value="Unassembled WGS sequence"/>
</dbReference>
<proteinExistence type="predicted"/>
<dbReference type="PROSITE" id="PS52015">
    <property type="entry name" value="TONB_CTD"/>
    <property type="match status" value="1"/>
</dbReference>
<evidence type="ECO:0000313" key="7">
    <source>
        <dbReference type="EMBL" id="MBN8432262.1"/>
    </source>
</evidence>
<dbReference type="RefSeq" id="WP_207003981.1">
    <property type="nucleotide sequence ID" value="NZ_JAEKJR010000003.1"/>
</dbReference>
<organism evidence="7 8">
    <name type="scientific">Microbulbifer salipaludis</name>
    <dbReference type="NCBI Taxonomy" id="187980"/>
    <lineage>
        <taxon>Bacteria</taxon>
        <taxon>Pseudomonadati</taxon>
        <taxon>Pseudomonadota</taxon>
        <taxon>Gammaproteobacteria</taxon>
        <taxon>Cellvibrionales</taxon>
        <taxon>Microbulbiferaceae</taxon>
        <taxon>Microbulbifer</taxon>
    </lineage>
</organism>
<dbReference type="EMBL" id="JAEKJR010000003">
    <property type="protein sequence ID" value="MBN8432262.1"/>
    <property type="molecule type" value="Genomic_DNA"/>
</dbReference>
<comment type="subcellular location">
    <subcellularLocation>
        <location evidence="1">Membrane</location>
        <topology evidence="1">Single-pass membrane protein</topology>
    </subcellularLocation>
</comment>